<feature type="binding site" evidence="10">
    <location>
        <position position="13"/>
    </location>
    <ligand>
        <name>Mn(2+)</name>
        <dbReference type="ChEBI" id="CHEBI:29035"/>
        <label>1</label>
    </ligand>
</feature>
<dbReference type="InterPro" id="IPR004843">
    <property type="entry name" value="Calcineurin-like_PHP"/>
</dbReference>
<dbReference type="OrthoDB" id="9783283at2"/>
<keyword evidence="4 10" id="KW-0441">Lipid A biosynthesis</keyword>
<feature type="binding site" evidence="10">
    <location>
        <position position="47"/>
    </location>
    <ligand>
        <name>Mn(2+)</name>
        <dbReference type="ChEBI" id="CHEBI:29035"/>
        <label>2</label>
    </ligand>
</feature>
<keyword evidence="8 10" id="KW-0472">Membrane</keyword>
<dbReference type="NCBIfam" id="TIGR01854">
    <property type="entry name" value="lipid_A_lpxH"/>
    <property type="match status" value="1"/>
</dbReference>
<dbReference type="UniPathway" id="UPA00359">
    <property type="reaction ID" value="UER00480"/>
</dbReference>
<proteinExistence type="inferred from homology"/>
<feature type="binding site" evidence="10">
    <location>
        <position position="174"/>
    </location>
    <ligand>
        <name>substrate</name>
    </ligand>
</feature>
<evidence type="ECO:0000256" key="1">
    <source>
        <dbReference type="ARBA" id="ARBA00022475"/>
    </source>
</evidence>
<dbReference type="GO" id="GO:0008758">
    <property type="term" value="F:UDP-2,3-diacylglucosamine hydrolase activity"/>
    <property type="evidence" value="ECO:0007669"/>
    <property type="project" value="UniProtKB-UniRule"/>
</dbReference>
<feature type="binding site" evidence="10">
    <location>
        <position position="204"/>
    </location>
    <ligand>
        <name>Mn(2+)</name>
        <dbReference type="ChEBI" id="CHEBI:29035"/>
        <label>1</label>
    </ligand>
</feature>
<evidence type="ECO:0000256" key="9">
    <source>
        <dbReference type="ARBA" id="ARBA00023211"/>
    </source>
</evidence>
<keyword evidence="2 10" id="KW-0444">Lipid biosynthesis</keyword>
<comment type="pathway">
    <text evidence="10">Glycolipid biosynthesis; lipid IV(A) biosynthesis; lipid IV(A) from (3R)-3-hydroxytetradecanoyl-[acyl-carrier-protein] and UDP-N-acetyl-alpha-D-glucosamine: step 4/6.</text>
</comment>
<reference evidence="12 13" key="1">
    <citation type="journal article" date="2014" name="Syst. Appl. Microbiol.">
        <title>Complete genomes of freshwater sulfur oxidizers Sulfuricella denitrificans skB26 and Sulfuritalea hydrogenivorans sk43H: genetic insights into the sulfur oxidation pathway of betaproteobacteria.</title>
        <authorList>
            <person name="Watanabe T."/>
            <person name="Kojima H."/>
            <person name="Fukui M."/>
        </authorList>
    </citation>
    <scope>NUCLEOTIDE SEQUENCE [LARGE SCALE GENOMIC DNA]</scope>
    <source>
        <strain evidence="12">DSM22779</strain>
    </source>
</reference>
<name>W0SDU4_9PROT</name>
<dbReference type="Pfam" id="PF00149">
    <property type="entry name" value="Metallophos"/>
    <property type="match status" value="1"/>
</dbReference>
<dbReference type="NCBIfam" id="NF003743">
    <property type="entry name" value="PRK05340.1"/>
    <property type="match status" value="1"/>
</dbReference>
<dbReference type="GO" id="GO:0005737">
    <property type="term" value="C:cytoplasm"/>
    <property type="evidence" value="ECO:0007669"/>
    <property type="project" value="InterPro"/>
</dbReference>
<comment type="function">
    <text evidence="10">Hydrolyzes the pyrophosphate bond of UDP-2,3-diacylglucosamine to yield 2,3-diacylglucosamine 1-phosphate (lipid X) and UMP by catalyzing the attack of water at the alpha-P atom. Involved in the biosynthesis of lipid A, a phosphorylated glycolipid that anchors the lipopolysaccharide to the outer membrane of the cell.</text>
</comment>
<evidence type="ECO:0000256" key="6">
    <source>
        <dbReference type="ARBA" id="ARBA00022801"/>
    </source>
</evidence>
<evidence type="ECO:0000256" key="4">
    <source>
        <dbReference type="ARBA" id="ARBA00022556"/>
    </source>
</evidence>
<keyword evidence="6 10" id="KW-0378">Hydrolase</keyword>
<feature type="binding site" evidence="10">
    <location>
        <position position="15"/>
    </location>
    <ligand>
        <name>Mn(2+)</name>
        <dbReference type="ChEBI" id="CHEBI:29035"/>
        <label>1</label>
    </ligand>
</feature>
<dbReference type="InterPro" id="IPR010138">
    <property type="entry name" value="UDP-diacylglucosamine_Hdrlase"/>
</dbReference>
<evidence type="ECO:0000313" key="13">
    <source>
        <dbReference type="Proteomes" id="UP000031637"/>
    </source>
</evidence>
<comment type="similarity">
    <text evidence="10">Belongs to the LpxH family.</text>
</comment>
<dbReference type="EC" id="3.6.1.54" evidence="10"/>
<dbReference type="RefSeq" id="WP_041098025.1">
    <property type="nucleotide sequence ID" value="NZ_AP012547.1"/>
</dbReference>
<feature type="domain" description="Calcineurin-like phosphoesterase" evidence="11">
    <location>
        <begin position="10"/>
        <end position="206"/>
    </location>
</feature>
<dbReference type="Gene3D" id="3.60.21.10">
    <property type="match status" value="1"/>
</dbReference>
<feature type="binding site" evidence="10">
    <location>
        <begin position="86"/>
        <end position="87"/>
    </location>
    <ligand>
        <name>substrate</name>
    </ligand>
</feature>
<evidence type="ECO:0000256" key="2">
    <source>
        <dbReference type="ARBA" id="ARBA00022516"/>
    </source>
</evidence>
<dbReference type="HAMAP" id="MF_00575">
    <property type="entry name" value="LpxH"/>
    <property type="match status" value="1"/>
</dbReference>
<dbReference type="STRING" id="1223802.SUTH_01312"/>
<evidence type="ECO:0000256" key="5">
    <source>
        <dbReference type="ARBA" id="ARBA00022723"/>
    </source>
</evidence>
<feature type="binding site" evidence="10">
    <location>
        <position position="202"/>
    </location>
    <ligand>
        <name>Mn(2+)</name>
        <dbReference type="ChEBI" id="CHEBI:29035"/>
        <label>2</label>
    </ligand>
</feature>
<feature type="binding site" evidence="10">
    <location>
        <position position="167"/>
    </location>
    <ligand>
        <name>substrate</name>
    </ligand>
</feature>
<feature type="binding site" evidence="10">
    <location>
        <position position="47"/>
    </location>
    <ligand>
        <name>Mn(2+)</name>
        <dbReference type="ChEBI" id="CHEBI:29035"/>
        <label>1</label>
    </ligand>
</feature>
<feature type="binding site" evidence="10">
    <location>
        <position position="121"/>
    </location>
    <ligand>
        <name>Mn(2+)</name>
        <dbReference type="ChEBI" id="CHEBI:29035"/>
        <label>2</label>
    </ligand>
</feature>
<keyword evidence="7 10" id="KW-0443">Lipid metabolism</keyword>
<protein>
    <recommendedName>
        <fullName evidence="10">UDP-2,3-diacylglucosamine hydrolase</fullName>
        <ecNumber evidence="10">3.6.1.54</ecNumber>
    </recommendedName>
    <alternativeName>
        <fullName evidence="10">UDP-2,3-diacylglucosamine diphosphatase</fullName>
    </alternativeName>
</protein>
<dbReference type="GO" id="GO:0019897">
    <property type="term" value="C:extrinsic component of plasma membrane"/>
    <property type="evidence" value="ECO:0007669"/>
    <property type="project" value="UniProtKB-UniRule"/>
</dbReference>
<evidence type="ECO:0000256" key="8">
    <source>
        <dbReference type="ARBA" id="ARBA00023136"/>
    </source>
</evidence>
<dbReference type="PANTHER" id="PTHR34990:SF1">
    <property type="entry name" value="UDP-2,3-DIACYLGLUCOSAMINE HYDROLASE"/>
    <property type="match status" value="1"/>
</dbReference>
<dbReference type="InterPro" id="IPR043461">
    <property type="entry name" value="LpxH-like"/>
</dbReference>
<feature type="binding site" evidence="10">
    <location>
        <position position="202"/>
    </location>
    <ligand>
        <name>substrate</name>
    </ligand>
</feature>
<dbReference type="AlphaFoldDB" id="W0SDU4"/>
<dbReference type="GO" id="GO:0009245">
    <property type="term" value="P:lipid A biosynthetic process"/>
    <property type="evidence" value="ECO:0007669"/>
    <property type="project" value="UniProtKB-UniRule"/>
</dbReference>
<dbReference type="HOGENOM" id="CLU_074586_0_0_4"/>
<organism evidence="12 13">
    <name type="scientific">Sulfuritalea hydrogenivorans sk43H</name>
    <dbReference type="NCBI Taxonomy" id="1223802"/>
    <lineage>
        <taxon>Bacteria</taxon>
        <taxon>Pseudomonadati</taxon>
        <taxon>Pseudomonadota</taxon>
        <taxon>Betaproteobacteria</taxon>
        <taxon>Nitrosomonadales</taxon>
        <taxon>Sterolibacteriaceae</taxon>
        <taxon>Sulfuritalea</taxon>
    </lineage>
</organism>
<keyword evidence="5 10" id="KW-0479">Metal-binding</keyword>
<feature type="binding site" evidence="10">
    <location>
        <position position="86"/>
    </location>
    <ligand>
        <name>Mn(2+)</name>
        <dbReference type="ChEBI" id="CHEBI:29035"/>
        <label>2</label>
    </ligand>
</feature>
<dbReference type="CDD" id="cd07398">
    <property type="entry name" value="MPP_YbbF-LpxH"/>
    <property type="match status" value="1"/>
</dbReference>
<comment type="cofactor">
    <cofactor evidence="10">
        <name>Mn(2+)</name>
        <dbReference type="ChEBI" id="CHEBI:29035"/>
    </cofactor>
    <text evidence="10">Binds 2 Mn(2+) ions per subunit in a binuclear metal center.</text>
</comment>
<keyword evidence="3 10" id="KW-0997">Cell inner membrane</keyword>
<accession>W0SDU4</accession>
<feature type="binding site" evidence="10">
    <location>
        <position position="129"/>
    </location>
    <ligand>
        <name>substrate</name>
    </ligand>
</feature>
<keyword evidence="13" id="KW-1185">Reference proteome</keyword>
<dbReference type="GO" id="GO:0030145">
    <property type="term" value="F:manganese ion binding"/>
    <property type="evidence" value="ECO:0007669"/>
    <property type="project" value="UniProtKB-UniRule"/>
</dbReference>
<comment type="caution">
    <text evidence="10">Lacks conserved residue(s) required for the propagation of feature annotation.</text>
</comment>
<evidence type="ECO:0000259" key="11">
    <source>
        <dbReference type="Pfam" id="PF00149"/>
    </source>
</evidence>
<dbReference type="KEGG" id="shd:SUTH_01312"/>
<evidence type="ECO:0000256" key="3">
    <source>
        <dbReference type="ARBA" id="ARBA00022519"/>
    </source>
</evidence>
<dbReference type="Proteomes" id="UP000031637">
    <property type="component" value="Chromosome"/>
</dbReference>
<gene>
    <name evidence="10" type="primary">lpxH</name>
    <name evidence="12" type="ORF">SUTH_01312</name>
</gene>
<dbReference type="SUPFAM" id="SSF56300">
    <property type="entry name" value="Metallo-dependent phosphatases"/>
    <property type="match status" value="1"/>
</dbReference>
<evidence type="ECO:0000256" key="7">
    <source>
        <dbReference type="ARBA" id="ARBA00023098"/>
    </source>
</evidence>
<comment type="subcellular location">
    <subcellularLocation>
        <location evidence="10">Cell inner membrane</location>
        <topology evidence="10">Peripheral membrane protein</topology>
        <orientation evidence="10">Cytoplasmic side</orientation>
    </subcellularLocation>
</comment>
<dbReference type="InterPro" id="IPR029052">
    <property type="entry name" value="Metallo-depent_PP-like"/>
</dbReference>
<evidence type="ECO:0000313" key="12">
    <source>
        <dbReference type="EMBL" id="BAO29112.1"/>
    </source>
</evidence>
<keyword evidence="9 10" id="KW-0464">Manganese</keyword>
<comment type="catalytic activity">
    <reaction evidence="10">
        <text>UDP-2-N,3-O-bis[(3R)-3-hydroxytetradecanoyl]-alpha-D-glucosamine + H2O = 2-N,3-O-bis[(3R)-3-hydroxytetradecanoyl]-alpha-D-glucosaminyl 1-phosphate + UMP + 2 H(+)</text>
        <dbReference type="Rhea" id="RHEA:25213"/>
        <dbReference type="ChEBI" id="CHEBI:15377"/>
        <dbReference type="ChEBI" id="CHEBI:15378"/>
        <dbReference type="ChEBI" id="CHEBI:57865"/>
        <dbReference type="ChEBI" id="CHEBI:57957"/>
        <dbReference type="ChEBI" id="CHEBI:78847"/>
        <dbReference type="EC" id="3.6.1.54"/>
    </reaction>
</comment>
<evidence type="ECO:0000256" key="10">
    <source>
        <dbReference type="HAMAP-Rule" id="MF_00575"/>
    </source>
</evidence>
<dbReference type="EMBL" id="AP012547">
    <property type="protein sequence ID" value="BAO29112.1"/>
    <property type="molecule type" value="Genomic_DNA"/>
</dbReference>
<sequence length="248" mass="27295">MLTIAGTARFISDLHLRAERPDLTARFAAFLADTAAAKIEALFILGDLFEYWIGDDDLADPFNAQVCKLLRDLADRGTRIYFIAGNRDFLIGGTFAAAAGMRLLSDVETVGAGGTATLLMHGDTVCTDDIPYQEFRRMVRSPDWQRTFLARPLAERRAEVENLRRRSAEAMQGKTAAIMDANNASIREALTAHGCTRLIHGHTHRPGHEVIQLASGNAERWVLSDWDTGRGDALEIDAAGIRRIDLSA</sequence>
<keyword evidence="1 10" id="KW-1003">Cell membrane</keyword>
<dbReference type="PANTHER" id="PTHR34990">
    <property type="entry name" value="UDP-2,3-DIACYLGLUCOSAMINE HYDROLASE-RELATED"/>
    <property type="match status" value="1"/>
</dbReference>